<evidence type="ECO:0000256" key="4">
    <source>
        <dbReference type="ARBA" id="ARBA00022833"/>
    </source>
</evidence>
<dbReference type="GO" id="GO:0045039">
    <property type="term" value="P:protein insertion into mitochondrial inner membrane"/>
    <property type="evidence" value="ECO:0007669"/>
    <property type="project" value="TreeGrafter"/>
</dbReference>
<evidence type="ECO:0000256" key="3">
    <source>
        <dbReference type="ARBA" id="ARBA00022723"/>
    </source>
</evidence>
<evidence type="ECO:0000256" key="10">
    <source>
        <dbReference type="SAM" id="MobiDB-lite"/>
    </source>
</evidence>
<accession>D8LMX7</accession>
<comment type="function">
    <text evidence="9">Mitochondrial intermembrane chaperone that participates in the import and insertion of some multi-pass transmembrane proteins into the mitochondrial inner membrane. Also required for the transfer of beta-barrel precursors from the TOM complex to the sorting and assembly machinery (SAM complex) of the outer membrane. Acts as a chaperone-like protein that protects the hydrophobic precursors from aggregation and guide them through the mitochondrial intermembrane space.</text>
</comment>
<comment type="domain">
    <text evidence="9">The twin CX3C motif contains 4 conserved Cys residues that form 2 disulfide bonds in the mitochondrial intermembrane space.</text>
</comment>
<gene>
    <name evidence="12" type="primary">Tim10</name>
    <name evidence="12" type="ORF">Esi_0041_0146</name>
</gene>
<protein>
    <recommendedName>
        <fullName evidence="9">Mitochondrial import inner membrane translocase subunit</fullName>
    </recommendedName>
</protein>
<name>D8LMX7_ECTSI</name>
<dbReference type="EMBL" id="FN649740">
    <property type="protein sequence ID" value="CBN74778.1"/>
    <property type="molecule type" value="Genomic_DNA"/>
</dbReference>
<dbReference type="Gene3D" id="1.10.287.810">
    <property type="entry name" value="Mitochondrial import inner membrane translocase subunit tim13 like domains"/>
    <property type="match status" value="1"/>
</dbReference>
<feature type="domain" description="Tim10-like" evidence="11">
    <location>
        <begin position="21"/>
        <end position="76"/>
    </location>
</feature>
<dbReference type="AlphaFoldDB" id="D8LMX7"/>
<dbReference type="OrthoDB" id="274922at2759"/>
<evidence type="ECO:0000256" key="9">
    <source>
        <dbReference type="RuleBase" id="RU367043"/>
    </source>
</evidence>
<dbReference type="InterPro" id="IPR035427">
    <property type="entry name" value="Tim10-like_dom_sf"/>
</dbReference>
<keyword evidence="9" id="KW-0999">Mitochondrion inner membrane</keyword>
<evidence type="ECO:0000256" key="6">
    <source>
        <dbReference type="ARBA" id="ARBA00023010"/>
    </source>
</evidence>
<keyword evidence="6 9" id="KW-0811">Translocation</keyword>
<feature type="region of interest" description="Disordered" evidence="10">
    <location>
        <begin position="1"/>
        <end position="20"/>
    </location>
</feature>
<comment type="similarity">
    <text evidence="1 9">Belongs to the small Tim family.</text>
</comment>
<dbReference type="OMA" id="CYTRCLH"/>
<organism evidence="12 13">
    <name type="scientific">Ectocarpus siliculosus</name>
    <name type="common">Brown alga</name>
    <name type="synonym">Conferva siliculosa</name>
    <dbReference type="NCBI Taxonomy" id="2880"/>
    <lineage>
        <taxon>Eukaryota</taxon>
        <taxon>Sar</taxon>
        <taxon>Stramenopiles</taxon>
        <taxon>Ochrophyta</taxon>
        <taxon>PX clade</taxon>
        <taxon>Phaeophyceae</taxon>
        <taxon>Ectocarpales</taxon>
        <taxon>Ectocarpaceae</taxon>
        <taxon>Ectocarpus</taxon>
    </lineage>
</organism>
<evidence type="ECO:0000256" key="7">
    <source>
        <dbReference type="ARBA" id="ARBA00023128"/>
    </source>
</evidence>
<evidence type="ECO:0000256" key="8">
    <source>
        <dbReference type="ARBA" id="ARBA00023157"/>
    </source>
</evidence>
<comment type="subunit">
    <text evidence="9">Heterohexamer.</text>
</comment>
<dbReference type="Pfam" id="PF02953">
    <property type="entry name" value="zf-Tim10_DDP"/>
    <property type="match status" value="1"/>
</dbReference>
<sequence>MSWFGNSEPEPPSGPSPMDLAKQEVDMYSDLFTKMSGLCFKKCVVKMHGESDLNVGEMSCVDRCVSKYMEAQEKVGVILKRAEESLAAQQGGVGGPAAGGVPGVPGR</sequence>
<dbReference type="Proteomes" id="UP000002630">
    <property type="component" value="Linkage Group LG15"/>
</dbReference>
<dbReference type="eggNOG" id="KOG3480">
    <property type="taxonomic scope" value="Eukaryota"/>
</dbReference>
<dbReference type="GO" id="GO:0046872">
    <property type="term" value="F:metal ion binding"/>
    <property type="evidence" value="ECO:0007669"/>
    <property type="project" value="UniProtKB-KW"/>
</dbReference>
<proteinExistence type="inferred from homology"/>
<keyword evidence="9" id="KW-0143">Chaperone</keyword>
<keyword evidence="7 9" id="KW-0496">Mitochondrion</keyword>
<dbReference type="EMBL" id="FN648608">
    <property type="protein sequence ID" value="CBN74778.1"/>
    <property type="molecule type" value="Genomic_DNA"/>
</dbReference>
<keyword evidence="13" id="KW-1185">Reference proteome</keyword>
<keyword evidence="5 9" id="KW-0653">Protein transport</keyword>
<keyword evidence="2 9" id="KW-0813">Transport</keyword>
<dbReference type="STRING" id="2880.D8LMX7"/>
<comment type="subcellular location">
    <subcellularLocation>
        <location evidence="9">Mitochondrion inner membrane</location>
        <topology evidence="9">Peripheral membrane protein</topology>
        <orientation evidence="9">Intermembrane side</orientation>
    </subcellularLocation>
</comment>
<keyword evidence="4" id="KW-0862">Zinc</keyword>
<dbReference type="GO" id="GO:0005743">
    <property type="term" value="C:mitochondrial inner membrane"/>
    <property type="evidence" value="ECO:0007669"/>
    <property type="project" value="UniProtKB-SubCell"/>
</dbReference>
<dbReference type="FunCoup" id="D8LMX7">
    <property type="interactions" value="377"/>
</dbReference>
<evidence type="ECO:0000313" key="12">
    <source>
        <dbReference type="EMBL" id="CBN74778.1"/>
    </source>
</evidence>
<dbReference type="SUPFAM" id="SSF144122">
    <property type="entry name" value="Tim10-like"/>
    <property type="match status" value="1"/>
</dbReference>
<keyword evidence="3" id="KW-0479">Metal-binding</keyword>
<reference evidence="12 13" key="1">
    <citation type="journal article" date="2010" name="Nature">
        <title>The Ectocarpus genome and the independent evolution of multicellularity in brown algae.</title>
        <authorList>
            <person name="Cock J.M."/>
            <person name="Sterck L."/>
            <person name="Rouze P."/>
            <person name="Scornet D."/>
            <person name="Allen A.E."/>
            <person name="Amoutzias G."/>
            <person name="Anthouard V."/>
            <person name="Artiguenave F."/>
            <person name="Aury J.M."/>
            <person name="Badger J.H."/>
            <person name="Beszteri B."/>
            <person name="Billiau K."/>
            <person name="Bonnet E."/>
            <person name="Bothwell J.H."/>
            <person name="Bowler C."/>
            <person name="Boyen C."/>
            <person name="Brownlee C."/>
            <person name="Carrano C.J."/>
            <person name="Charrier B."/>
            <person name="Cho G.Y."/>
            <person name="Coelho S.M."/>
            <person name="Collen J."/>
            <person name="Corre E."/>
            <person name="Da Silva C."/>
            <person name="Delage L."/>
            <person name="Delaroque N."/>
            <person name="Dittami S.M."/>
            <person name="Doulbeau S."/>
            <person name="Elias M."/>
            <person name="Farnham G."/>
            <person name="Gachon C.M."/>
            <person name="Gschloessl B."/>
            <person name="Heesch S."/>
            <person name="Jabbari K."/>
            <person name="Jubin C."/>
            <person name="Kawai H."/>
            <person name="Kimura K."/>
            <person name="Kloareg B."/>
            <person name="Kupper F.C."/>
            <person name="Lang D."/>
            <person name="Le Bail A."/>
            <person name="Leblanc C."/>
            <person name="Lerouge P."/>
            <person name="Lohr M."/>
            <person name="Lopez P.J."/>
            <person name="Martens C."/>
            <person name="Maumus F."/>
            <person name="Michel G."/>
            <person name="Miranda-Saavedra D."/>
            <person name="Morales J."/>
            <person name="Moreau H."/>
            <person name="Motomura T."/>
            <person name="Nagasato C."/>
            <person name="Napoli C.A."/>
            <person name="Nelson D.R."/>
            <person name="Nyvall-Collen P."/>
            <person name="Peters A.F."/>
            <person name="Pommier C."/>
            <person name="Potin P."/>
            <person name="Poulain J."/>
            <person name="Quesneville H."/>
            <person name="Read B."/>
            <person name="Rensing S.A."/>
            <person name="Ritter A."/>
            <person name="Rousvoal S."/>
            <person name="Samanta M."/>
            <person name="Samson G."/>
            <person name="Schroeder D.C."/>
            <person name="Segurens B."/>
            <person name="Strittmatter M."/>
            <person name="Tonon T."/>
            <person name="Tregear J.W."/>
            <person name="Valentin K."/>
            <person name="von Dassow P."/>
            <person name="Yamagishi T."/>
            <person name="Van de Peer Y."/>
            <person name="Wincker P."/>
        </authorList>
    </citation>
    <scope>NUCLEOTIDE SEQUENCE [LARGE SCALE GENOMIC DNA]</scope>
    <source>
        <strain evidence="13">Ec32 / CCAP1310/4</strain>
    </source>
</reference>
<evidence type="ECO:0000256" key="1">
    <source>
        <dbReference type="ARBA" id="ARBA00006720"/>
    </source>
</evidence>
<keyword evidence="9" id="KW-0472">Membrane</keyword>
<evidence type="ECO:0000313" key="13">
    <source>
        <dbReference type="Proteomes" id="UP000002630"/>
    </source>
</evidence>
<evidence type="ECO:0000259" key="11">
    <source>
        <dbReference type="Pfam" id="PF02953"/>
    </source>
</evidence>
<dbReference type="PANTHER" id="PTHR11038">
    <property type="entry name" value="MITOCHONDRIAL IMPORT INNER MEMBRANE TRANSLOCASE SUBUNIT TIM10"/>
    <property type="match status" value="1"/>
</dbReference>
<dbReference type="GO" id="GO:0015031">
    <property type="term" value="P:protein transport"/>
    <property type="evidence" value="ECO:0007669"/>
    <property type="project" value="UniProtKB-KW"/>
</dbReference>
<keyword evidence="8 9" id="KW-1015">Disulfide bond</keyword>
<dbReference type="InterPro" id="IPR004217">
    <property type="entry name" value="Tim10-like"/>
</dbReference>
<evidence type="ECO:0000256" key="2">
    <source>
        <dbReference type="ARBA" id="ARBA00022448"/>
    </source>
</evidence>
<dbReference type="InParanoid" id="D8LMX7"/>
<evidence type="ECO:0000256" key="5">
    <source>
        <dbReference type="ARBA" id="ARBA00022927"/>
    </source>
</evidence>
<dbReference type="PANTHER" id="PTHR11038:SF16">
    <property type="entry name" value="MITOCHONDRIAL IMPORT INNER MEMBRANE TRANSLOCASE SUBUNIT TIM10"/>
    <property type="match status" value="1"/>
</dbReference>